<name>W4L545_ENTF1</name>
<comment type="caution">
    <text evidence="2">The sequence shown here is derived from an EMBL/GenBank/DDBJ whole genome shotgun (WGS) entry which is preliminary data.</text>
</comment>
<dbReference type="SUPFAM" id="SSF48452">
    <property type="entry name" value="TPR-like"/>
    <property type="match status" value="1"/>
</dbReference>
<gene>
    <name evidence="2" type="ORF">ETSY1_41130</name>
</gene>
<feature type="compositionally biased region" description="Basic and acidic residues" evidence="1">
    <location>
        <begin position="74"/>
        <end position="83"/>
    </location>
</feature>
<dbReference type="Gene3D" id="1.25.40.10">
    <property type="entry name" value="Tetratricopeptide repeat domain"/>
    <property type="match status" value="1"/>
</dbReference>
<keyword evidence="3" id="KW-1185">Reference proteome</keyword>
<reference evidence="2 3" key="1">
    <citation type="journal article" date="2014" name="Nature">
        <title>An environmental bacterial taxon with a large and distinct metabolic repertoire.</title>
        <authorList>
            <person name="Wilson M.C."/>
            <person name="Mori T."/>
            <person name="Ruckert C."/>
            <person name="Uria A.R."/>
            <person name="Helf M.J."/>
            <person name="Takada K."/>
            <person name="Gernert C."/>
            <person name="Steffens U.A."/>
            <person name="Heycke N."/>
            <person name="Schmitt S."/>
            <person name="Rinke C."/>
            <person name="Helfrich E.J."/>
            <person name="Brachmann A.O."/>
            <person name="Gurgui C."/>
            <person name="Wakimoto T."/>
            <person name="Kracht M."/>
            <person name="Crusemann M."/>
            <person name="Hentschel U."/>
            <person name="Abe I."/>
            <person name="Matsunaga S."/>
            <person name="Kalinowski J."/>
            <person name="Takeyama H."/>
            <person name="Piel J."/>
        </authorList>
    </citation>
    <scope>NUCLEOTIDE SEQUENCE [LARGE SCALE GENOMIC DNA]</scope>
    <source>
        <strain evidence="3">TSY1</strain>
    </source>
</reference>
<dbReference type="Proteomes" id="UP000019141">
    <property type="component" value="Unassembled WGS sequence"/>
</dbReference>
<organism evidence="2 3">
    <name type="scientific">Entotheonella factor</name>
    <dbReference type="NCBI Taxonomy" id="1429438"/>
    <lineage>
        <taxon>Bacteria</taxon>
        <taxon>Pseudomonadati</taxon>
        <taxon>Nitrospinota/Tectimicrobiota group</taxon>
        <taxon>Candidatus Tectimicrobiota</taxon>
        <taxon>Candidatus Entotheonellia</taxon>
        <taxon>Candidatus Entotheonellales</taxon>
        <taxon>Candidatus Entotheonellaceae</taxon>
        <taxon>Candidatus Entotheonella</taxon>
    </lineage>
</organism>
<proteinExistence type="predicted"/>
<feature type="region of interest" description="Disordered" evidence="1">
    <location>
        <begin position="73"/>
        <end position="114"/>
    </location>
</feature>
<dbReference type="AlphaFoldDB" id="W4L545"/>
<accession>W4L545</accession>
<sequence length="114" mass="13047">MMEEWEEAEAYFEQALAIATMANAFPDLGRTYLNMANLIAHGAEVADLTPVKEYLQQARRIFMERGMGPHARHAREYLEKLFPDDESPDNPNRRRNGEGPTPPAPPEEDEPDYE</sequence>
<evidence type="ECO:0000313" key="3">
    <source>
        <dbReference type="Proteomes" id="UP000019141"/>
    </source>
</evidence>
<protein>
    <recommendedName>
        <fullName evidence="4">MalT-like TPR region domain-containing protein</fullName>
    </recommendedName>
</protein>
<evidence type="ECO:0000256" key="1">
    <source>
        <dbReference type="SAM" id="MobiDB-lite"/>
    </source>
</evidence>
<dbReference type="HOGENOM" id="CLU_2116517_0_0_7"/>
<dbReference type="InterPro" id="IPR011990">
    <property type="entry name" value="TPR-like_helical_dom_sf"/>
</dbReference>
<dbReference type="EMBL" id="AZHW01001329">
    <property type="protein sequence ID" value="ETW93009.1"/>
    <property type="molecule type" value="Genomic_DNA"/>
</dbReference>
<evidence type="ECO:0000313" key="2">
    <source>
        <dbReference type="EMBL" id="ETW93009.1"/>
    </source>
</evidence>
<evidence type="ECO:0008006" key="4">
    <source>
        <dbReference type="Google" id="ProtNLM"/>
    </source>
</evidence>